<evidence type="ECO:0000256" key="2">
    <source>
        <dbReference type="SAM" id="MobiDB-lite"/>
    </source>
</evidence>
<accession>A0A267GF76</accession>
<feature type="coiled-coil region" evidence="1">
    <location>
        <begin position="194"/>
        <end position="260"/>
    </location>
</feature>
<feature type="compositionally biased region" description="Polar residues" evidence="2">
    <location>
        <begin position="1"/>
        <end position="12"/>
    </location>
</feature>
<evidence type="ECO:0000313" key="3">
    <source>
        <dbReference type="EMBL" id="PAA84004.1"/>
    </source>
</evidence>
<dbReference type="EMBL" id="NIVC01000391">
    <property type="protein sequence ID" value="PAA84004.1"/>
    <property type="molecule type" value="Genomic_DNA"/>
</dbReference>
<comment type="caution">
    <text evidence="3">The sequence shown here is derived from an EMBL/GenBank/DDBJ whole genome shotgun (WGS) entry which is preliminary data.</text>
</comment>
<keyword evidence="1" id="KW-0175">Coiled coil</keyword>
<feature type="compositionally biased region" description="Basic and acidic residues" evidence="2">
    <location>
        <begin position="20"/>
        <end position="31"/>
    </location>
</feature>
<feature type="region of interest" description="Disordered" evidence="2">
    <location>
        <begin position="1"/>
        <end position="82"/>
    </location>
</feature>
<reference evidence="3 4" key="1">
    <citation type="submission" date="2017-06" db="EMBL/GenBank/DDBJ databases">
        <title>A platform for efficient transgenesis in Macrostomum lignano, a flatworm model organism for stem cell research.</title>
        <authorList>
            <person name="Berezikov E."/>
        </authorList>
    </citation>
    <scope>NUCLEOTIDE SEQUENCE [LARGE SCALE GENOMIC DNA]</scope>
    <source>
        <strain evidence="3">DV1</strain>
        <tissue evidence="3">Whole organism</tissue>
    </source>
</reference>
<evidence type="ECO:0000313" key="4">
    <source>
        <dbReference type="Proteomes" id="UP000215902"/>
    </source>
</evidence>
<keyword evidence="4" id="KW-1185">Reference proteome</keyword>
<organism evidence="3 4">
    <name type="scientific">Macrostomum lignano</name>
    <dbReference type="NCBI Taxonomy" id="282301"/>
    <lineage>
        <taxon>Eukaryota</taxon>
        <taxon>Metazoa</taxon>
        <taxon>Spiralia</taxon>
        <taxon>Lophotrochozoa</taxon>
        <taxon>Platyhelminthes</taxon>
        <taxon>Rhabditophora</taxon>
        <taxon>Macrostomorpha</taxon>
        <taxon>Macrostomida</taxon>
        <taxon>Macrostomidae</taxon>
        <taxon>Macrostomum</taxon>
    </lineage>
</organism>
<dbReference type="AlphaFoldDB" id="A0A267GF76"/>
<feature type="compositionally biased region" description="Polar residues" evidence="2">
    <location>
        <begin position="37"/>
        <end position="55"/>
    </location>
</feature>
<dbReference type="Proteomes" id="UP000215902">
    <property type="component" value="Unassembled WGS sequence"/>
</dbReference>
<protein>
    <submittedName>
        <fullName evidence="3">Uncharacterized protein</fullName>
    </submittedName>
</protein>
<gene>
    <name evidence="3" type="ORF">BOX15_Mlig007911g1</name>
</gene>
<proteinExistence type="predicted"/>
<sequence length="309" mass="35095">MEIQSLPESNPASVDEAEEVEKADTVAEKSLADSLEQCVSLNEQSEPDSTQAQETNIDEVLDSNPPQLPQKPDFVPSLLLGSDEPPVGADALEPLVSTGRSWASTAGGLRPVLPAWLARKLRTAMALAMDETGKRISEGHCWSLPCSPRWQCRRWMRSRPLISARAPIPQSSRSVHSARSDPVSGSTDLSWTRIRALRDRVNAAQRVLEAAERFGSRGIEARRLLADSVELRRSVEELQEQQQQQQREQQKRLQQELQRREWYWQRPIWRPRRPERQSLPPSCLLDRLVRIRRDVVRSTFRMGLGIACQ</sequence>
<evidence type="ECO:0000256" key="1">
    <source>
        <dbReference type="SAM" id="Coils"/>
    </source>
</evidence>
<name>A0A267GF76_9PLAT</name>